<name>A0AAN7PFT7_9COLE</name>
<proteinExistence type="predicted"/>
<organism evidence="1 2">
    <name type="scientific">Aquatica leii</name>
    <dbReference type="NCBI Taxonomy" id="1421715"/>
    <lineage>
        <taxon>Eukaryota</taxon>
        <taxon>Metazoa</taxon>
        <taxon>Ecdysozoa</taxon>
        <taxon>Arthropoda</taxon>
        <taxon>Hexapoda</taxon>
        <taxon>Insecta</taxon>
        <taxon>Pterygota</taxon>
        <taxon>Neoptera</taxon>
        <taxon>Endopterygota</taxon>
        <taxon>Coleoptera</taxon>
        <taxon>Polyphaga</taxon>
        <taxon>Elateriformia</taxon>
        <taxon>Elateroidea</taxon>
        <taxon>Lampyridae</taxon>
        <taxon>Luciolinae</taxon>
        <taxon>Aquatica</taxon>
    </lineage>
</organism>
<protein>
    <submittedName>
        <fullName evidence="1">Uncharacterized protein</fullName>
    </submittedName>
</protein>
<dbReference type="Pfam" id="PF15074">
    <property type="entry name" value="CFAP90"/>
    <property type="match status" value="1"/>
</dbReference>
<sequence length="291" mass="34108">MESKHRELTNDVICDYAESLVELFPTFKVKDAKYGYEAFYNPDNYSGFLAWRIRNKNRLLVEPMKKRQIIDQILNIYKATSNKTSIDIVQPDQSDILPPSWDKTTRAMFALLHMLPPTARGRTKGVKDNLITARDKLIVFKEVNVPLEDIVSKKETKQPFLVAEGANIGAIHSYKPSVDLTKRKTMTYFDNPTSETTQQEYDLFFAYTKPYPLYDQRKNRDNRGNVKDIRENIFRQEKRKPIAALTSMTYGRPIRFNSQYDFPILQYFRQAEIATLYRRHGVMPVIEREVQ</sequence>
<reference evidence="2" key="1">
    <citation type="submission" date="2023-01" db="EMBL/GenBank/DDBJ databases">
        <title>Key to firefly adult light organ development and bioluminescence: homeobox transcription factors regulate luciferase expression and transportation to peroxisome.</title>
        <authorList>
            <person name="Fu X."/>
        </authorList>
    </citation>
    <scope>NUCLEOTIDE SEQUENCE [LARGE SCALE GENOMIC DNA]</scope>
</reference>
<comment type="caution">
    <text evidence="1">The sequence shown here is derived from an EMBL/GenBank/DDBJ whole genome shotgun (WGS) entry which is preliminary data.</text>
</comment>
<dbReference type="EMBL" id="JARPUR010000001">
    <property type="protein sequence ID" value="KAK4884588.1"/>
    <property type="molecule type" value="Genomic_DNA"/>
</dbReference>
<gene>
    <name evidence="1" type="ORF">RN001_000859</name>
</gene>
<accession>A0AAN7PFT7</accession>
<dbReference type="InterPro" id="IPR027901">
    <property type="entry name" value="CFAP90"/>
</dbReference>
<evidence type="ECO:0000313" key="1">
    <source>
        <dbReference type="EMBL" id="KAK4884588.1"/>
    </source>
</evidence>
<dbReference type="Proteomes" id="UP001353858">
    <property type="component" value="Unassembled WGS sequence"/>
</dbReference>
<keyword evidence="2" id="KW-1185">Reference proteome</keyword>
<dbReference type="AlphaFoldDB" id="A0AAN7PFT7"/>
<evidence type="ECO:0000313" key="2">
    <source>
        <dbReference type="Proteomes" id="UP001353858"/>
    </source>
</evidence>